<gene>
    <name evidence="9" type="primary">ycf46</name>
    <name evidence="9" type="ORF">Plocam_131</name>
</gene>
<organism evidence="9">
    <name type="scientific">Plocamium cartilagineum</name>
    <name type="common">Red comb weed</name>
    <name type="synonym">Gelidium cartilagineum</name>
    <dbReference type="NCBI Taxonomy" id="31452"/>
    <lineage>
        <taxon>Eukaryota</taxon>
        <taxon>Rhodophyta</taxon>
        <taxon>Florideophyceae</taxon>
        <taxon>Rhodymeniophycidae</taxon>
        <taxon>Plocamiales</taxon>
        <taxon>Plocamiaceae</taxon>
        <taxon>Plocamium</taxon>
    </lineage>
</organism>
<dbReference type="SUPFAM" id="SSF52540">
    <property type="entry name" value="P-loop containing nucleoside triphosphate hydrolases"/>
    <property type="match status" value="1"/>
</dbReference>
<comment type="similarity">
    <text evidence="6">Belongs to the AAA ATPase family. Highly divergent.</text>
</comment>
<evidence type="ECO:0000256" key="2">
    <source>
        <dbReference type="ARBA" id="ARBA00022528"/>
    </source>
</evidence>
<accession>A0A1C9CHY0</accession>
<dbReference type="GeneID" id="29074424"/>
<dbReference type="PANTHER" id="PTHR42960:SF1">
    <property type="entry name" value="YCF46 PROTEIN"/>
    <property type="match status" value="1"/>
</dbReference>
<protein>
    <recommendedName>
        <fullName evidence="7">Uncharacterized AAA domain-containing protein ycf46</fullName>
    </recommendedName>
</protein>
<evidence type="ECO:0000256" key="1">
    <source>
        <dbReference type="ARBA" id="ARBA00004229"/>
    </source>
</evidence>
<keyword evidence="4" id="KW-0547">Nucleotide-binding</keyword>
<evidence type="ECO:0000256" key="4">
    <source>
        <dbReference type="ARBA" id="ARBA00022741"/>
    </source>
</evidence>
<keyword evidence="2" id="KW-0150">Chloroplast</keyword>
<dbReference type="Gene3D" id="3.40.50.300">
    <property type="entry name" value="P-loop containing nucleotide triphosphate hydrolases"/>
    <property type="match status" value="1"/>
</dbReference>
<evidence type="ECO:0000256" key="3">
    <source>
        <dbReference type="ARBA" id="ARBA00022640"/>
    </source>
</evidence>
<dbReference type="GO" id="GO:0016887">
    <property type="term" value="F:ATP hydrolysis activity"/>
    <property type="evidence" value="ECO:0007669"/>
    <property type="project" value="InterPro"/>
</dbReference>
<dbReference type="Pfam" id="PF00004">
    <property type="entry name" value="AAA"/>
    <property type="match status" value="1"/>
</dbReference>
<evidence type="ECO:0000256" key="7">
    <source>
        <dbReference type="ARBA" id="ARBA00040480"/>
    </source>
</evidence>
<keyword evidence="3 9" id="KW-0934">Plastid</keyword>
<dbReference type="EMBL" id="KX284727">
    <property type="protein sequence ID" value="AOM67967.1"/>
    <property type="molecule type" value="Genomic_DNA"/>
</dbReference>
<comment type="subcellular location">
    <subcellularLocation>
        <location evidence="1">Plastid</location>
        <location evidence="1">Chloroplast</location>
    </subcellularLocation>
</comment>
<evidence type="ECO:0000256" key="6">
    <source>
        <dbReference type="ARBA" id="ARBA00038088"/>
    </source>
</evidence>
<name>A0A1C9CHY0_PLOCA</name>
<dbReference type="Gene3D" id="1.10.8.60">
    <property type="match status" value="1"/>
</dbReference>
<geneLocation type="plastid" evidence="9"/>
<dbReference type="RefSeq" id="YP_009298029.1">
    <property type="nucleotide sequence ID" value="NC_031179.1"/>
</dbReference>
<dbReference type="AlphaFoldDB" id="A0A1C9CHY0"/>
<dbReference type="GO" id="GO:0005524">
    <property type="term" value="F:ATP binding"/>
    <property type="evidence" value="ECO:0007669"/>
    <property type="project" value="UniProtKB-KW"/>
</dbReference>
<sequence>MHFNKELRLLLSSQHFLIYICTNEEERLEYTINQITQKYTKHTIYSWDFIDGYQNNPNYINKAKRNPLEALELIDTLQSTQLNIFILKDFHVFINDISITRKLKNIYKKLKEMNSYIVISAPEIKIPTLLEEVITLISFPLPNSKEIENELSNLFEIMNIDPQIYLENLVIAYRGFSIDKIRKSISKLIYSNISLKNTLDIILEEKQKIIQQTDILDLEKVNHYLEEIGGLTNLKEWLIKRSCSFSIQARNYGLPSPKGLLLIGIQGTGKSLSAKAIAQQWKIPLLKLDIGKIFKGIIGESEERIRQMINLAEKTAPCVLWIDEIDKIFNRMENNNDSGTTNRVLSCFLTWLSEKETQVFIVATANNIEYLPPELLRKGRFDEIFFLDLPNFNERCQIFQIHLMKIRPLTWTQYNIIKLSNLTEKFSGAEIKQSIVEAMHNAFYEKREFNTEDIIKVIREFIPLAFTNQKSISSLQEWAKLGNIRLASKSY</sequence>
<dbReference type="GO" id="GO:0009507">
    <property type="term" value="C:chloroplast"/>
    <property type="evidence" value="ECO:0007669"/>
    <property type="project" value="UniProtKB-SubCell"/>
</dbReference>
<dbReference type="InterPro" id="IPR027417">
    <property type="entry name" value="P-loop_NTPase"/>
</dbReference>
<dbReference type="CDD" id="cd19507">
    <property type="entry name" value="RecA-like_Ycf46-like"/>
    <property type="match status" value="1"/>
</dbReference>
<dbReference type="InterPro" id="IPR003959">
    <property type="entry name" value="ATPase_AAA_core"/>
</dbReference>
<dbReference type="InterPro" id="IPR003593">
    <property type="entry name" value="AAA+_ATPase"/>
</dbReference>
<evidence type="ECO:0000259" key="8">
    <source>
        <dbReference type="SMART" id="SM00382"/>
    </source>
</evidence>
<dbReference type="InterPro" id="IPR052381">
    <property type="entry name" value="AAA_domain_protein"/>
</dbReference>
<reference evidence="9" key="1">
    <citation type="journal article" date="2016" name="BMC Biol.">
        <title>Parallel evolution of highly conserved plastid genome architecture in red seaweeds and seed plants.</title>
        <authorList>
            <person name="Lee J."/>
            <person name="Cho C.H."/>
            <person name="Park S.I."/>
            <person name="Choi J.W."/>
            <person name="Song H.S."/>
            <person name="West J.A."/>
            <person name="Bhattacharya D."/>
            <person name="Yoon H.S."/>
        </authorList>
    </citation>
    <scope>NUCLEOTIDE SEQUENCE</scope>
</reference>
<evidence type="ECO:0000313" key="9">
    <source>
        <dbReference type="EMBL" id="AOM67967.1"/>
    </source>
</evidence>
<dbReference type="PANTHER" id="PTHR42960">
    <property type="entry name" value="YCF46 PROTEIN"/>
    <property type="match status" value="1"/>
</dbReference>
<dbReference type="SMART" id="SM00382">
    <property type="entry name" value="AAA"/>
    <property type="match status" value="1"/>
</dbReference>
<feature type="domain" description="AAA+ ATPase" evidence="8">
    <location>
        <begin position="256"/>
        <end position="391"/>
    </location>
</feature>
<evidence type="ECO:0000256" key="5">
    <source>
        <dbReference type="ARBA" id="ARBA00022840"/>
    </source>
</evidence>
<proteinExistence type="inferred from homology"/>
<keyword evidence="5" id="KW-0067">ATP-binding</keyword>